<comment type="caution">
    <text evidence="2">The sequence shown here is derived from an EMBL/GenBank/DDBJ whole genome shotgun (WGS) entry which is preliminary data.</text>
</comment>
<sequence length="124" mass="13571">MVYYHGPGQYTRVDSEEQPPTTDEDQMGDPKRTEPYQSGEPNHEQGRGAQFFAELGVTGDGNQSEDVTEVASPREGSEDIPLTVVPNSATAGSLRSALSRSGWLDLIFPWTEIKELTVVNGMKV</sequence>
<keyword evidence="3" id="KW-1185">Reference proteome</keyword>
<dbReference type="Proteomes" id="UP000747542">
    <property type="component" value="Unassembled WGS sequence"/>
</dbReference>
<evidence type="ECO:0000313" key="2">
    <source>
        <dbReference type="EMBL" id="KAG7174912.1"/>
    </source>
</evidence>
<name>A0A8J5N8B6_HOMAM</name>
<proteinExistence type="predicted"/>
<dbReference type="EMBL" id="JAHLQT010006356">
    <property type="protein sequence ID" value="KAG7174912.1"/>
    <property type="molecule type" value="Genomic_DNA"/>
</dbReference>
<organism evidence="2 3">
    <name type="scientific">Homarus americanus</name>
    <name type="common">American lobster</name>
    <dbReference type="NCBI Taxonomy" id="6706"/>
    <lineage>
        <taxon>Eukaryota</taxon>
        <taxon>Metazoa</taxon>
        <taxon>Ecdysozoa</taxon>
        <taxon>Arthropoda</taxon>
        <taxon>Crustacea</taxon>
        <taxon>Multicrustacea</taxon>
        <taxon>Malacostraca</taxon>
        <taxon>Eumalacostraca</taxon>
        <taxon>Eucarida</taxon>
        <taxon>Decapoda</taxon>
        <taxon>Pleocyemata</taxon>
        <taxon>Astacidea</taxon>
        <taxon>Nephropoidea</taxon>
        <taxon>Nephropidae</taxon>
        <taxon>Homarus</taxon>
    </lineage>
</organism>
<protein>
    <submittedName>
        <fullName evidence="2">Uncharacterized protein</fullName>
    </submittedName>
</protein>
<gene>
    <name evidence="2" type="ORF">Hamer_G015105</name>
</gene>
<reference evidence="2" key="1">
    <citation type="journal article" date="2021" name="Sci. Adv.">
        <title>The American lobster genome reveals insights on longevity, neural, and immune adaptations.</title>
        <authorList>
            <person name="Polinski J.M."/>
            <person name="Zimin A.V."/>
            <person name="Clark K.F."/>
            <person name="Kohn A.B."/>
            <person name="Sadowski N."/>
            <person name="Timp W."/>
            <person name="Ptitsyn A."/>
            <person name="Khanna P."/>
            <person name="Romanova D.Y."/>
            <person name="Williams P."/>
            <person name="Greenwood S.J."/>
            <person name="Moroz L.L."/>
            <person name="Walt D.R."/>
            <person name="Bodnar A.G."/>
        </authorList>
    </citation>
    <scope>NUCLEOTIDE SEQUENCE</scope>
    <source>
        <strain evidence="2">GMGI-L3</strain>
    </source>
</reference>
<dbReference type="AlphaFoldDB" id="A0A8J5N8B6"/>
<evidence type="ECO:0000313" key="3">
    <source>
        <dbReference type="Proteomes" id="UP000747542"/>
    </source>
</evidence>
<evidence type="ECO:0000256" key="1">
    <source>
        <dbReference type="SAM" id="MobiDB-lite"/>
    </source>
</evidence>
<accession>A0A8J5N8B6</accession>
<feature type="region of interest" description="Disordered" evidence="1">
    <location>
        <begin position="1"/>
        <end position="84"/>
    </location>
</feature>